<dbReference type="Proteomes" id="UP000242875">
    <property type="component" value="Unassembled WGS sequence"/>
</dbReference>
<evidence type="ECO:0000256" key="8">
    <source>
        <dbReference type="ARBA" id="ARBA00022701"/>
    </source>
</evidence>
<dbReference type="AlphaFoldDB" id="A0A261XWQ7"/>
<evidence type="ECO:0000256" key="4">
    <source>
        <dbReference type="ARBA" id="ARBA00010073"/>
    </source>
</evidence>
<dbReference type="SUPFAM" id="SSF53927">
    <property type="entry name" value="Cytidine deaminase-like"/>
    <property type="match status" value="1"/>
</dbReference>
<feature type="region of interest" description="Disordered" evidence="15">
    <location>
        <begin position="96"/>
        <end position="146"/>
    </location>
</feature>
<keyword evidence="17" id="KW-1185">Reference proteome</keyword>
<accession>A0A261XWQ7</accession>
<keyword evidence="11" id="KW-0206">Cytoskeleton</keyword>
<evidence type="ECO:0000256" key="7">
    <source>
        <dbReference type="ARBA" id="ARBA00022490"/>
    </source>
</evidence>
<comment type="similarity">
    <text evidence="4">Belongs to the DASH complex DAM1 family.</text>
</comment>
<dbReference type="GO" id="GO:0006139">
    <property type="term" value="P:nucleobase-containing compound metabolic process"/>
    <property type="evidence" value="ECO:0007669"/>
    <property type="project" value="UniProtKB-ARBA"/>
</dbReference>
<evidence type="ECO:0000256" key="11">
    <source>
        <dbReference type="ARBA" id="ARBA00023212"/>
    </source>
</evidence>
<keyword evidence="9" id="KW-0159">Chromosome partition</keyword>
<dbReference type="GO" id="GO:1990537">
    <property type="term" value="C:mitotic spindle polar microtubule"/>
    <property type="evidence" value="ECO:0007669"/>
    <property type="project" value="TreeGrafter"/>
</dbReference>
<feature type="compositionally biased region" description="Polar residues" evidence="15">
    <location>
        <begin position="118"/>
        <end position="138"/>
    </location>
</feature>
<dbReference type="Pfam" id="PF08653">
    <property type="entry name" value="DASH_Dam1"/>
    <property type="match status" value="1"/>
</dbReference>
<evidence type="ECO:0000256" key="15">
    <source>
        <dbReference type="SAM" id="MobiDB-lite"/>
    </source>
</evidence>
<keyword evidence="8" id="KW-0493">Microtubule</keyword>
<keyword evidence="13" id="KW-0137">Centromere</keyword>
<dbReference type="PANTHER" id="PTHR28113:SF1">
    <property type="entry name" value="DASH COMPLEX SUBUNIT DAM1"/>
    <property type="match status" value="1"/>
</dbReference>
<evidence type="ECO:0000256" key="5">
    <source>
        <dbReference type="ARBA" id="ARBA00020497"/>
    </source>
</evidence>
<dbReference type="GO" id="GO:0003824">
    <property type="term" value="F:catalytic activity"/>
    <property type="evidence" value="ECO:0007669"/>
    <property type="project" value="InterPro"/>
</dbReference>
<evidence type="ECO:0000256" key="14">
    <source>
        <dbReference type="ARBA" id="ARBA00030453"/>
    </source>
</evidence>
<evidence type="ECO:0000256" key="9">
    <source>
        <dbReference type="ARBA" id="ARBA00022829"/>
    </source>
</evidence>
<proteinExistence type="inferred from homology"/>
<keyword evidence="6" id="KW-0158">Chromosome</keyword>
<evidence type="ECO:0000256" key="1">
    <source>
        <dbReference type="ARBA" id="ARBA00004123"/>
    </source>
</evidence>
<evidence type="ECO:0000256" key="3">
    <source>
        <dbReference type="ARBA" id="ARBA00004629"/>
    </source>
</evidence>
<keyword evidence="12" id="KW-0539">Nucleus</keyword>
<evidence type="ECO:0000256" key="13">
    <source>
        <dbReference type="ARBA" id="ARBA00023328"/>
    </source>
</evidence>
<evidence type="ECO:0000313" key="17">
    <source>
        <dbReference type="Proteomes" id="UP000242875"/>
    </source>
</evidence>
<dbReference type="OrthoDB" id="2354399at2759"/>
<name>A0A261XWQ7_9FUNG</name>
<protein>
    <recommendedName>
        <fullName evidence="5">DASH complex subunit DAM1</fullName>
    </recommendedName>
    <alternativeName>
        <fullName evidence="14">Outer kinetochore protein DAM1</fullName>
    </alternativeName>
</protein>
<reference evidence="16 17" key="1">
    <citation type="journal article" date="2017" name="Mycologia">
        <title>Bifiguratus adelaidae, gen. et sp. nov., a new member of Mucoromycotina in endophytic and soil-dwelling habitats.</title>
        <authorList>
            <person name="Torres-Cruz T.J."/>
            <person name="Billingsley Tobias T.L."/>
            <person name="Almatruk M."/>
            <person name="Hesse C."/>
            <person name="Kuske C.R."/>
            <person name="Desiro A."/>
            <person name="Benucci G.M."/>
            <person name="Bonito G."/>
            <person name="Stajich J.E."/>
            <person name="Dunlap C."/>
            <person name="Arnold A.E."/>
            <person name="Porras-Alfaro A."/>
        </authorList>
    </citation>
    <scope>NUCLEOTIDE SEQUENCE [LARGE SCALE GENOMIC DNA]</scope>
    <source>
        <strain evidence="16 17">AZ0501</strain>
    </source>
</reference>
<dbReference type="InterPro" id="IPR013962">
    <property type="entry name" value="DASH_Dam1"/>
</dbReference>
<dbReference type="InterPro" id="IPR016193">
    <property type="entry name" value="Cytidine_deaminase-like"/>
</dbReference>
<evidence type="ECO:0000256" key="10">
    <source>
        <dbReference type="ARBA" id="ARBA00022838"/>
    </source>
</evidence>
<comment type="caution">
    <text evidence="16">The sequence shown here is derived from an EMBL/GenBank/DDBJ whole genome shotgun (WGS) entry which is preliminary data.</text>
</comment>
<evidence type="ECO:0000256" key="6">
    <source>
        <dbReference type="ARBA" id="ARBA00022454"/>
    </source>
</evidence>
<gene>
    <name evidence="16" type="ORF">BZG36_04420</name>
</gene>
<comment type="subcellular location">
    <subcellularLocation>
        <location evidence="3">Chromosome</location>
        <location evidence="3">Centromere</location>
        <location evidence="3">Kinetochore</location>
    </subcellularLocation>
    <subcellularLocation>
        <location evidence="2">Cytoplasm</location>
        <location evidence="2">Cytoskeleton</location>
        <location evidence="2">Spindle</location>
    </subcellularLocation>
    <subcellularLocation>
        <location evidence="1">Nucleus</location>
    </subcellularLocation>
</comment>
<dbReference type="GO" id="GO:0044732">
    <property type="term" value="C:mitotic spindle pole body"/>
    <property type="evidence" value="ECO:0007669"/>
    <property type="project" value="TreeGrafter"/>
</dbReference>
<dbReference type="GO" id="GO:0042729">
    <property type="term" value="C:DASH complex"/>
    <property type="evidence" value="ECO:0007669"/>
    <property type="project" value="InterPro"/>
</dbReference>
<evidence type="ECO:0000256" key="2">
    <source>
        <dbReference type="ARBA" id="ARBA00004186"/>
    </source>
</evidence>
<sequence>MGPFPRCDEPPVTPFQLKNTVNTEQYTLDNLAEPLQEMATVFETLTDNFNAIQDVNDSLIRMNKSFGAFLFGMSVNGGCVDWPDAPIPESFNRFPLLAPSPLDGTSASHQKPTESRSSKQTNQLSQDVSKASLAQDSNANEESEIATPAFTPVKMRRYTSKMNIERIIDGLPINYRENASNRDSMERILKVDMNDLASAAQLPKYKCTACINTLVHSKDVVKLYNKRITAPNFPFREPRLTSVDLMATPPFEYVAPLEETRELETAEILESVKDACSSPVPDTTSESTELRPYIVPVPKYPPLTRHQFENWNPVWPVHFREDVRRRIHFSEKELLRIQELMDKVLELTTNEGIDELPIACLVHEPKKDKIITIACDTRKRDQHPLRHAVMNAIEQVATIERRVKQISKDSPRLPGSSYNGPELTSITSEAPRESLEVQNVHQEDKQMSNSDLIAPIDNQQMPISDSSKTAEISRTSTPIIPELSKDSSYLCTGYNIYISHEPCYGLGAFTGQQSLLS</sequence>
<keyword evidence="7" id="KW-0963">Cytoplasm</keyword>
<keyword evidence="10" id="KW-0995">Kinetochore</keyword>
<evidence type="ECO:0000313" key="16">
    <source>
        <dbReference type="EMBL" id="OZJ02799.1"/>
    </source>
</evidence>
<evidence type="ECO:0000256" key="12">
    <source>
        <dbReference type="ARBA" id="ARBA00023242"/>
    </source>
</evidence>
<dbReference type="PANTHER" id="PTHR28113">
    <property type="entry name" value="DASH COMPLEX SUBUNIT DAM1"/>
    <property type="match status" value="1"/>
</dbReference>
<organism evidence="16 17">
    <name type="scientific">Bifiguratus adelaidae</name>
    <dbReference type="NCBI Taxonomy" id="1938954"/>
    <lineage>
        <taxon>Eukaryota</taxon>
        <taxon>Fungi</taxon>
        <taxon>Fungi incertae sedis</taxon>
        <taxon>Mucoromycota</taxon>
        <taxon>Mucoromycotina</taxon>
        <taxon>Endogonomycetes</taxon>
        <taxon>Endogonales</taxon>
        <taxon>Endogonales incertae sedis</taxon>
        <taxon>Bifiguratus</taxon>
    </lineage>
</organism>
<dbReference type="Gene3D" id="3.40.140.10">
    <property type="entry name" value="Cytidine Deaminase, domain 2"/>
    <property type="match status" value="1"/>
</dbReference>
<dbReference type="EMBL" id="MVBO01000125">
    <property type="protein sequence ID" value="OZJ02799.1"/>
    <property type="molecule type" value="Genomic_DNA"/>
</dbReference>
<dbReference type="GO" id="GO:1990758">
    <property type="term" value="P:mitotic sister chromatid biorientation"/>
    <property type="evidence" value="ECO:0007669"/>
    <property type="project" value="TreeGrafter"/>
</dbReference>